<proteinExistence type="predicted"/>
<reference evidence="1" key="1">
    <citation type="submission" date="2019-08" db="EMBL/GenBank/DDBJ databases">
        <authorList>
            <person name="Kucharzyk K."/>
            <person name="Murdoch R.W."/>
            <person name="Higgins S."/>
            <person name="Loffler F."/>
        </authorList>
    </citation>
    <scope>NUCLEOTIDE SEQUENCE</scope>
</reference>
<comment type="caution">
    <text evidence="1">The sequence shown here is derived from an EMBL/GenBank/DDBJ whole genome shotgun (WGS) entry which is preliminary data.</text>
</comment>
<dbReference type="AlphaFoldDB" id="A0A645D0S7"/>
<protein>
    <submittedName>
        <fullName evidence="1">Uncharacterized protein</fullName>
    </submittedName>
</protein>
<accession>A0A645D0S7</accession>
<organism evidence="1">
    <name type="scientific">bioreactor metagenome</name>
    <dbReference type="NCBI Taxonomy" id="1076179"/>
    <lineage>
        <taxon>unclassified sequences</taxon>
        <taxon>metagenomes</taxon>
        <taxon>ecological metagenomes</taxon>
    </lineage>
</organism>
<name>A0A645D0S7_9ZZZZ</name>
<sequence length="74" mass="7896">MAEIPKIIPILNRLEPRTFPIDRALCPFIAAFTLTTNSGALVPMETIVSPIISGLTPNLAAKEDAPDTSHSAPK</sequence>
<gene>
    <name evidence="1" type="ORF">SDC9_129849</name>
</gene>
<evidence type="ECO:0000313" key="1">
    <source>
        <dbReference type="EMBL" id="MPM82787.1"/>
    </source>
</evidence>
<dbReference type="EMBL" id="VSSQ01031761">
    <property type="protein sequence ID" value="MPM82787.1"/>
    <property type="molecule type" value="Genomic_DNA"/>
</dbReference>